<gene>
    <name evidence="1" type="ORF">SSLN_LOCUS18247</name>
</gene>
<evidence type="ECO:0000313" key="1">
    <source>
        <dbReference type="EMBL" id="VDM04633.1"/>
    </source>
</evidence>
<dbReference type="AlphaFoldDB" id="A0A183TP49"/>
<reference evidence="3" key="1">
    <citation type="submission" date="2016-06" db="UniProtKB">
        <authorList>
            <consortium name="WormBaseParasite"/>
        </authorList>
    </citation>
    <scope>IDENTIFICATION</scope>
</reference>
<dbReference type="EMBL" id="UYSU01043989">
    <property type="protein sequence ID" value="VDM04633.1"/>
    <property type="molecule type" value="Genomic_DNA"/>
</dbReference>
<accession>A0A183TP49</accession>
<evidence type="ECO:0000313" key="2">
    <source>
        <dbReference type="Proteomes" id="UP000275846"/>
    </source>
</evidence>
<name>A0A183TP49_SCHSO</name>
<dbReference type="WBParaSite" id="SSLN_0001893001-mRNA-1">
    <property type="protein sequence ID" value="SSLN_0001893001-mRNA-1"/>
    <property type="gene ID" value="SSLN_0001893001"/>
</dbReference>
<organism evidence="3">
    <name type="scientific">Schistocephalus solidus</name>
    <name type="common">Tapeworm</name>
    <dbReference type="NCBI Taxonomy" id="70667"/>
    <lineage>
        <taxon>Eukaryota</taxon>
        <taxon>Metazoa</taxon>
        <taxon>Spiralia</taxon>
        <taxon>Lophotrochozoa</taxon>
        <taxon>Platyhelminthes</taxon>
        <taxon>Cestoda</taxon>
        <taxon>Eucestoda</taxon>
        <taxon>Diphyllobothriidea</taxon>
        <taxon>Diphyllobothriidae</taxon>
        <taxon>Schistocephalus</taxon>
    </lineage>
</organism>
<keyword evidence="2" id="KW-1185">Reference proteome</keyword>
<evidence type="ECO:0000313" key="3">
    <source>
        <dbReference type="WBParaSite" id="SSLN_0001893001-mRNA-1"/>
    </source>
</evidence>
<proteinExistence type="predicted"/>
<reference evidence="1 2" key="2">
    <citation type="submission" date="2018-11" db="EMBL/GenBank/DDBJ databases">
        <authorList>
            <consortium name="Pathogen Informatics"/>
        </authorList>
    </citation>
    <scope>NUCLEOTIDE SEQUENCE [LARGE SCALE GENOMIC DNA]</scope>
    <source>
        <strain evidence="1 2">NST_G2</strain>
    </source>
</reference>
<protein>
    <submittedName>
        <fullName evidence="3">CST complex subunit TEN1</fullName>
    </submittedName>
</protein>
<dbReference type="Proteomes" id="UP000275846">
    <property type="component" value="Unassembled WGS sequence"/>
</dbReference>
<sequence>MLLWPSLIGAQPSPVAPRSWVLPAATPRATVTAGGLNQVRVYGVVCASTPDGSVGRDVRQHAIVELRGYVNELLGSAAFLYDLPQSFAIHHVEGFLQIHEGRVEMSPHLLNPFLQLARGKEHARGDTMAAETAFVTVEAIEEGAGKDFPSDVEQ</sequence>